<organism evidence="1">
    <name type="scientific">Anguilla anguilla</name>
    <name type="common">European freshwater eel</name>
    <name type="synonym">Muraena anguilla</name>
    <dbReference type="NCBI Taxonomy" id="7936"/>
    <lineage>
        <taxon>Eukaryota</taxon>
        <taxon>Metazoa</taxon>
        <taxon>Chordata</taxon>
        <taxon>Craniata</taxon>
        <taxon>Vertebrata</taxon>
        <taxon>Euteleostomi</taxon>
        <taxon>Actinopterygii</taxon>
        <taxon>Neopterygii</taxon>
        <taxon>Teleostei</taxon>
        <taxon>Anguilliformes</taxon>
        <taxon>Anguillidae</taxon>
        <taxon>Anguilla</taxon>
    </lineage>
</organism>
<reference evidence="1" key="2">
    <citation type="journal article" date="2015" name="Fish Shellfish Immunol.">
        <title>Early steps in the European eel (Anguilla anguilla)-Vibrio vulnificus interaction in the gills: Role of the RtxA13 toxin.</title>
        <authorList>
            <person name="Callol A."/>
            <person name="Pajuelo D."/>
            <person name="Ebbesson L."/>
            <person name="Teles M."/>
            <person name="MacKenzie S."/>
            <person name="Amaro C."/>
        </authorList>
    </citation>
    <scope>NUCLEOTIDE SEQUENCE</scope>
</reference>
<reference evidence="1" key="1">
    <citation type="submission" date="2014-11" db="EMBL/GenBank/DDBJ databases">
        <authorList>
            <person name="Amaro Gonzalez C."/>
        </authorList>
    </citation>
    <scope>NUCLEOTIDE SEQUENCE</scope>
</reference>
<accession>A0A0E9VE42</accession>
<proteinExistence type="predicted"/>
<evidence type="ECO:0000313" key="1">
    <source>
        <dbReference type="EMBL" id="JAH75478.1"/>
    </source>
</evidence>
<dbReference type="EMBL" id="GBXM01033099">
    <property type="protein sequence ID" value="JAH75478.1"/>
    <property type="molecule type" value="Transcribed_RNA"/>
</dbReference>
<protein>
    <submittedName>
        <fullName evidence="1">Uncharacterized protein</fullName>
    </submittedName>
</protein>
<sequence length="13" mass="1487">MLFLPINLITAKL</sequence>
<name>A0A0E9VE42_ANGAN</name>